<dbReference type="EMBL" id="MUBJ01000001">
    <property type="protein sequence ID" value="OTA18285.1"/>
    <property type="molecule type" value="Genomic_DNA"/>
</dbReference>
<dbReference type="RefSeq" id="WP_086107451.1">
    <property type="nucleotide sequence ID" value="NZ_CAWNGD010000001.1"/>
</dbReference>
<dbReference type="PRINTS" id="PR00507">
    <property type="entry name" value="N12N6MTFRASE"/>
</dbReference>
<name>A0A1Y2SK55_9GAMM</name>
<dbReference type="Gene3D" id="3.40.50.150">
    <property type="entry name" value="Vaccinia Virus protein VP39"/>
    <property type="match status" value="1"/>
</dbReference>
<dbReference type="Pfam" id="PF13708">
    <property type="entry name" value="DUF4942"/>
    <property type="match status" value="1"/>
</dbReference>
<gene>
    <name evidence="2" type="ORF">Xvie_00104</name>
</gene>
<dbReference type="CDD" id="cd02440">
    <property type="entry name" value="AdoMet_MTases"/>
    <property type="match status" value="1"/>
</dbReference>
<evidence type="ECO:0000259" key="1">
    <source>
        <dbReference type="Pfam" id="PF13708"/>
    </source>
</evidence>
<keyword evidence="3" id="KW-1185">Reference proteome</keyword>
<dbReference type="Proteomes" id="UP000194350">
    <property type="component" value="Unassembled WGS sequence"/>
</dbReference>
<dbReference type="AlphaFoldDB" id="A0A1Y2SK55"/>
<dbReference type="SUPFAM" id="SSF53335">
    <property type="entry name" value="S-adenosyl-L-methionine-dependent methyltransferases"/>
    <property type="match status" value="1"/>
</dbReference>
<organism evidence="2 3">
    <name type="scientific">Xenorhabdus vietnamensis</name>
    <dbReference type="NCBI Taxonomy" id="351656"/>
    <lineage>
        <taxon>Bacteria</taxon>
        <taxon>Pseudomonadati</taxon>
        <taxon>Pseudomonadota</taxon>
        <taxon>Gammaproteobacteria</taxon>
        <taxon>Enterobacterales</taxon>
        <taxon>Morganellaceae</taxon>
        <taxon>Xenorhabdus</taxon>
    </lineage>
</organism>
<sequence>MNKFFSDASLKCLTEEHEMAFKKVVAHCFSLLDRRFRTHDGWVLGDNIDIKNLSGIRNEEKIASDLKQVLEDIEAIFLLLDGKNLSEKNRFNIIDALIKALNNEQINTRKTIDSEYLSGYIDEKRRCKLWFKREDLVKEVICLLGDYYGAPDFESTSINENRGLHEPTLSLATDYGFFPTPIEVAHLVIAEAEIIHTQGSHCLTVLEPSAGLGNLAKLAVDAGGIVDCIEVHAERCIELENTQLFRHVINADFITVEPTQGALYDRIIMNPPFEGERDIDHIVHALKFLKNDGLLVSIMSPGTEFRNRTKSKEFRTLMKSLNAKWTDLPDDSFASVGSHSNTILLKVWKDGR</sequence>
<feature type="domain" description="DUF4942" evidence="1">
    <location>
        <begin position="12"/>
        <end position="149"/>
    </location>
</feature>
<proteinExistence type="predicted"/>
<dbReference type="InterPro" id="IPR031339">
    <property type="entry name" value="DUF4942"/>
</dbReference>
<dbReference type="InterPro" id="IPR029063">
    <property type="entry name" value="SAM-dependent_MTases_sf"/>
</dbReference>
<evidence type="ECO:0000313" key="3">
    <source>
        <dbReference type="Proteomes" id="UP000194350"/>
    </source>
</evidence>
<dbReference type="OrthoDB" id="32195at2"/>
<evidence type="ECO:0000313" key="2">
    <source>
        <dbReference type="EMBL" id="OTA18285.1"/>
    </source>
</evidence>
<comment type="caution">
    <text evidence="2">The sequence shown here is derived from an EMBL/GenBank/DDBJ whole genome shotgun (WGS) entry which is preliminary data.</text>
</comment>
<accession>A0A1Y2SK55</accession>
<reference evidence="2 3" key="1">
    <citation type="submission" date="2016-10" db="EMBL/GenBank/DDBJ databases">
        <title>Systematic genetic and metabolomic analysis of Xenorhabdus and Photorhabdus spp., highlights the requirements for a dual symbiotic and pathogenic life style.</title>
        <authorList>
            <person name="Tobias N.J."/>
            <person name="Wolff H."/>
            <person name="Djahanschiri B."/>
            <person name="Pidot S.J."/>
            <person name="Stinear T.P."/>
            <person name="Ebersberger I."/>
            <person name="Bode H.B."/>
        </authorList>
    </citation>
    <scope>NUCLEOTIDE SEQUENCE [LARGE SCALE GENOMIC DNA]</scope>
    <source>
        <strain evidence="2 3">DSM 22392</strain>
    </source>
</reference>
<protein>
    <recommendedName>
        <fullName evidence="1">DUF4942 domain-containing protein</fullName>
    </recommendedName>
</protein>